<proteinExistence type="predicted"/>
<name>A0ABT1L9E2_9HYPH</name>
<dbReference type="PANTHER" id="PTHR11715:SF3">
    <property type="entry name" value="GLYCINE CLEAVAGE SYSTEM H PROTEIN-RELATED"/>
    <property type="match status" value="1"/>
</dbReference>
<accession>A0ABT1L9E2</accession>
<dbReference type="RefSeq" id="WP_254738682.1">
    <property type="nucleotide sequence ID" value="NZ_JANCLU010000002.1"/>
</dbReference>
<dbReference type="Gene3D" id="2.40.50.100">
    <property type="match status" value="1"/>
</dbReference>
<comment type="caution">
    <text evidence="2">The sequence shown here is derived from an EMBL/GenBank/DDBJ whole genome shotgun (WGS) entry which is preliminary data.</text>
</comment>
<organism evidence="2 3">
    <name type="scientific">Alsobacter ponti</name>
    <dbReference type="NCBI Taxonomy" id="2962936"/>
    <lineage>
        <taxon>Bacteria</taxon>
        <taxon>Pseudomonadati</taxon>
        <taxon>Pseudomonadota</taxon>
        <taxon>Alphaproteobacteria</taxon>
        <taxon>Hyphomicrobiales</taxon>
        <taxon>Alsobacteraceae</taxon>
        <taxon>Alsobacter</taxon>
    </lineage>
</organism>
<dbReference type="CDD" id="cd06848">
    <property type="entry name" value="GCS_H"/>
    <property type="match status" value="1"/>
</dbReference>
<dbReference type="PANTHER" id="PTHR11715">
    <property type="entry name" value="GLYCINE CLEAVAGE SYSTEM H PROTEIN"/>
    <property type="match status" value="1"/>
</dbReference>
<protein>
    <submittedName>
        <fullName evidence="2">Glycine cleavage system protein H</fullName>
    </submittedName>
</protein>
<dbReference type="InterPro" id="IPR011053">
    <property type="entry name" value="Single_hybrid_motif"/>
</dbReference>
<sequence>MIVRGCVFPDHLRYDVDNHVWYEPLPDGSFRLGMTSVAVALAGDILAFTPRRVGRPVEKNRACATVESGKWVGPARIAFDAEVSAVNDALIARPSLANADPYGAGWMIEARPAGPFDPAALLRGEAAARAYADWMDREGFEGCAEE</sequence>
<evidence type="ECO:0000256" key="1">
    <source>
        <dbReference type="ARBA" id="ARBA00022823"/>
    </source>
</evidence>
<gene>
    <name evidence="2" type="ORF">NK718_03500</name>
</gene>
<reference evidence="2 3" key="1">
    <citation type="submission" date="2022-07" db="EMBL/GenBank/DDBJ databases">
        <authorList>
            <person name="Li W.-J."/>
            <person name="Deng Q.-Q."/>
        </authorList>
    </citation>
    <scope>NUCLEOTIDE SEQUENCE [LARGE SCALE GENOMIC DNA]</scope>
    <source>
        <strain evidence="2 3">SYSU M60028</strain>
    </source>
</reference>
<dbReference type="Pfam" id="PF01597">
    <property type="entry name" value="GCV_H"/>
    <property type="match status" value="1"/>
</dbReference>
<dbReference type="EMBL" id="JANCLU010000002">
    <property type="protein sequence ID" value="MCP8937568.1"/>
    <property type="molecule type" value="Genomic_DNA"/>
</dbReference>
<dbReference type="SUPFAM" id="SSF51230">
    <property type="entry name" value="Single hybrid motif"/>
    <property type="match status" value="1"/>
</dbReference>
<evidence type="ECO:0000313" key="3">
    <source>
        <dbReference type="Proteomes" id="UP001205890"/>
    </source>
</evidence>
<keyword evidence="1" id="KW-0450">Lipoyl</keyword>
<evidence type="ECO:0000313" key="2">
    <source>
        <dbReference type="EMBL" id="MCP8937568.1"/>
    </source>
</evidence>
<dbReference type="InterPro" id="IPR033753">
    <property type="entry name" value="GCV_H/Fam206"/>
</dbReference>
<dbReference type="Proteomes" id="UP001205890">
    <property type="component" value="Unassembled WGS sequence"/>
</dbReference>
<dbReference type="InterPro" id="IPR002930">
    <property type="entry name" value="GCV_H"/>
</dbReference>
<keyword evidence="3" id="KW-1185">Reference proteome</keyword>